<keyword evidence="2" id="KW-1185">Reference proteome</keyword>
<accession>A0A7W4WBE6</accession>
<proteinExistence type="predicted"/>
<organism evidence="1 2">
    <name type="scientific">Microbulbifer rhizosphaerae</name>
    <dbReference type="NCBI Taxonomy" id="1562603"/>
    <lineage>
        <taxon>Bacteria</taxon>
        <taxon>Pseudomonadati</taxon>
        <taxon>Pseudomonadota</taxon>
        <taxon>Gammaproteobacteria</taxon>
        <taxon>Cellvibrionales</taxon>
        <taxon>Microbulbiferaceae</taxon>
        <taxon>Microbulbifer</taxon>
    </lineage>
</organism>
<evidence type="ECO:0000313" key="1">
    <source>
        <dbReference type="EMBL" id="MBB3061171.1"/>
    </source>
</evidence>
<dbReference type="AlphaFoldDB" id="A0A7W4WBE6"/>
<protein>
    <recommendedName>
        <fullName evidence="3">Transposase</fullName>
    </recommendedName>
</protein>
<evidence type="ECO:0008006" key="3">
    <source>
        <dbReference type="Google" id="ProtNLM"/>
    </source>
</evidence>
<gene>
    <name evidence="1" type="ORF">FHS09_002004</name>
</gene>
<evidence type="ECO:0000313" key="2">
    <source>
        <dbReference type="Proteomes" id="UP000535937"/>
    </source>
</evidence>
<name>A0A7W4WBE6_9GAMM</name>
<reference evidence="1 2" key="1">
    <citation type="submission" date="2020-08" db="EMBL/GenBank/DDBJ databases">
        <title>Genomic Encyclopedia of Type Strains, Phase III (KMG-III): the genomes of soil and plant-associated and newly described type strains.</title>
        <authorList>
            <person name="Whitman W."/>
        </authorList>
    </citation>
    <scope>NUCLEOTIDE SEQUENCE [LARGE SCALE GENOMIC DNA]</scope>
    <source>
        <strain evidence="1 2">CECT 8799</strain>
    </source>
</reference>
<dbReference type="Proteomes" id="UP000535937">
    <property type="component" value="Unassembled WGS sequence"/>
</dbReference>
<dbReference type="EMBL" id="JACHWZ010000008">
    <property type="protein sequence ID" value="MBB3061171.1"/>
    <property type="molecule type" value="Genomic_DNA"/>
</dbReference>
<sequence length="129" mass="14715">MAKSVALVVGEVLPEQLVRQWVLSFPFQLRFLCASRPTIMGRVLGIIYRVIATPDQESGADPRNSPHWRSHAGFDSALNLNIHFHMLSLDGVYVIRWVYQIPRGQGPHQCRVHPTRARHRSPCRPLTNI</sequence>
<comment type="caution">
    <text evidence="1">The sequence shown here is derived from an EMBL/GenBank/DDBJ whole genome shotgun (WGS) entry which is preliminary data.</text>
</comment>